<dbReference type="PANTHER" id="PTHR13803:SF4">
    <property type="entry name" value="SECRETORY 24CD, ISOFORM C"/>
    <property type="match status" value="1"/>
</dbReference>
<feature type="domain" description="Gelsolin-like" evidence="1">
    <location>
        <begin position="190"/>
        <end position="255"/>
    </location>
</feature>
<dbReference type="GO" id="GO:0008270">
    <property type="term" value="F:zinc ion binding"/>
    <property type="evidence" value="ECO:0000318"/>
    <property type="project" value="GO_Central"/>
</dbReference>
<dbReference type="Proteomes" id="UP000001514">
    <property type="component" value="Unassembled WGS sequence"/>
</dbReference>
<protein>
    <submittedName>
        <fullName evidence="3">Uncharacterized protein</fullName>
    </submittedName>
</protein>
<dbReference type="KEGG" id="smo:SELMODRAFT_416307"/>
<evidence type="ECO:0000313" key="4">
    <source>
        <dbReference type="Proteomes" id="UP000001514"/>
    </source>
</evidence>
<dbReference type="Gene3D" id="2.60.40.1670">
    <property type="entry name" value="beta-sandwich domain of Sec23/24"/>
    <property type="match status" value="1"/>
</dbReference>
<dbReference type="Pfam" id="PF00626">
    <property type="entry name" value="Gelsolin"/>
    <property type="match status" value="1"/>
</dbReference>
<feature type="domain" description="Sec23/Sec24 helical" evidence="2">
    <location>
        <begin position="86"/>
        <end position="169"/>
    </location>
</feature>
<dbReference type="Gramene" id="EFJ22499">
    <property type="protein sequence ID" value="EFJ22499"/>
    <property type="gene ID" value="SELMODRAFT_416307"/>
</dbReference>
<dbReference type="InterPro" id="IPR006900">
    <property type="entry name" value="Sec23/24_helical_dom"/>
</dbReference>
<dbReference type="Gene3D" id="1.20.120.730">
    <property type="entry name" value="Sec23/Sec24 helical domain"/>
    <property type="match status" value="1"/>
</dbReference>
<dbReference type="GO" id="GO:0070971">
    <property type="term" value="C:endoplasmic reticulum exit site"/>
    <property type="evidence" value="ECO:0000318"/>
    <property type="project" value="GO_Central"/>
</dbReference>
<dbReference type="InterPro" id="IPR029006">
    <property type="entry name" value="ADF-H/Gelsolin-like_dom_sf"/>
</dbReference>
<proteinExistence type="predicted"/>
<dbReference type="PANTHER" id="PTHR13803">
    <property type="entry name" value="SEC24-RELATED PROTEIN"/>
    <property type="match status" value="1"/>
</dbReference>
<accession>D8RYV8</accession>
<dbReference type="InterPro" id="IPR050550">
    <property type="entry name" value="SEC23_SEC24_subfamily"/>
</dbReference>
<dbReference type="GO" id="GO:0030127">
    <property type="term" value="C:COPII vesicle coat"/>
    <property type="evidence" value="ECO:0000318"/>
    <property type="project" value="GO_Central"/>
</dbReference>
<organism evidence="4">
    <name type="scientific">Selaginella moellendorffii</name>
    <name type="common">Spikemoss</name>
    <dbReference type="NCBI Taxonomy" id="88036"/>
    <lineage>
        <taxon>Eukaryota</taxon>
        <taxon>Viridiplantae</taxon>
        <taxon>Streptophyta</taxon>
        <taxon>Embryophyta</taxon>
        <taxon>Tracheophyta</taxon>
        <taxon>Lycopodiopsida</taxon>
        <taxon>Selaginellales</taxon>
        <taxon>Selaginellaceae</taxon>
        <taxon>Selaginella</taxon>
    </lineage>
</organism>
<evidence type="ECO:0000259" key="2">
    <source>
        <dbReference type="Pfam" id="PF04815"/>
    </source>
</evidence>
<gene>
    <name evidence="3" type="ORF">SELMODRAFT_416307</name>
</gene>
<dbReference type="EMBL" id="GL377595">
    <property type="protein sequence ID" value="EFJ22499.1"/>
    <property type="molecule type" value="Genomic_DNA"/>
</dbReference>
<sequence length="386" mass="43946">MMRVQCSQVEKMNWELKSRTTLAAVNGLPLMSDLPAHEDKFQEGADCCFQSALLYTTVDGHRRIRAQFTYLLKTGSEIAFDTAAQGMPVSPLSQVREQTIRQCVQSLFSYRKFCATASSSGQLILPECLKLLPLYTLALTKSVGLRQDARVDERAYWLMRATSISASLAIPLVYPRLFSVHNIPKLDESSLPPTLPLSSENLDPEGIFLLETGEDAFLYAGKAVSSELLHQLFEVRSVNEVIPGQFLLQEYDNEPSILLNKMVNEIRRQRCSYLRLHLLKQGDPLEMMFHSFMIEDKSGLGSSYVEFLVYVHRQIQHSICKNYVLANPFYSRRCKTLMFFTTMKPQIPKTSDFPLDMVEDLHPYPHGFTFYFSMSKKSAELSGTEL</sequence>
<dbReference type="GO" id="GO:0000149">
    <property type="term" value="F:SNARE binding"/>
    <property type="evidence" value="ECO:0000318"/>
    <property type="project" value="GO_Central"/>
</dbReference>
<evidence type="ECO:0000313" key="3">
    <source>
        <dbReference type="EMBL" id="EFJ22499.1"/>
    </source>
</evidence>
<dbReference type="eggNOG" id="KOG1984">
    <property type="taxonomic scope" value="Eukaryota"/>
</dbReference>
<dbReference type="STRING" id="88036.D8RYV8"/>
<evidence type="ECO:0000259" key="1">
    <source>
        <dbReference type="Pfam" id="PF00626"/>
    </source>
</evidence>
<dbReference type="GO" id="GO:0006886">
    <property type="term" value="P:intracellular protein transport"/>
    <property type="evidence" value="ECO:0007669"/>
    <property type="project" value="InterPro"/>
</dbReference>
<dbReference type="InterPro" id="IPR036180">
    <property type="entry name" value="Gelsolin-like_dom_sf"/>
</dbReference>
<reference evidence="3 4" key="1">
    <citation type="journal article" date="2011" name="Science">
        <title>The Selaginella genome identifies genetic changes associated with the evolution of vascular plants.</title>
        <authorList>
            <person name="Banks J.A."/>
            <person name="Nishiyama T."/>
            <person name="Hasebe M."/>
            <person name="Bowman J.L."/>
            <person name="Gribskov M."/>
            <person name="dePamphilis C."/>
            <person name="Albert V.A."/>
            <person name="Aono N."/>
            <person name="Aoyama T."/>
            <person name="Ambrose B.A."/>
            <person name="Ashton N.W."/>
            <person name="Axtell M.J."/>
            <person name="Barker E."/>
            <person name="Barker M.S."/>
            <person name="Bennetzen J.L."/>
            <person name="Bonawitz N.D."/>
            <person name="Chapple C."/>
            <person name="Cheng C."/>
            <person name="Correa L.G."/>
            <person name="Dacre M."/>
            <person name="DeBarry J."/>
            <person name="Dreyer I."/>
            <person name="Elias M."/>
            <person name="Engstrom E.M."/>
            <person name="Estelle M."/>
            <person name="Feng L."/>
            <person name="Finet C."/>
            <person name="Floyd S.K."/>
            <person name="Frommer W.B."/>
            <person name="Fujita T."/>
            <person name="Gramzow L."/>
            <person name="Gutensohn M."/>
            <person name="Harholt J."/>
            <person name="Hattori M."/>
            <person name="Heyl A."/>
            <person name="Hirai T."/>
            <person name="Hiwatashi Y."/>
            <person name="Ishikawa M."/>
            <person name="Iwata M."/>
            <person name="Karol K.G."/>
            <person name="Koehler B."/>
            <person name="Kolukisaoglu U."/>
            <person name="Kubo M."/>
            <person name="Kurata T."/>
            <person name="Lalonde S."/>
            <person name="Li K."/>
            <person name="Li Y."/>
            <person name="Litt A."/>
            <person name="Lyons E."/>
            <person name="Manning G."/>
            <person name="Maruyama T."/>
            <person name="Michael T.P."/>
            <person name="Mikami K."/>
            <person name="Miyazaki S."/>
            <person name="Morinaga S."/>
            <person name="Murata T."/>
            <person name="Mueller-Roeber B."/>
            <person name="Nelson D.R."/>
            <person name="Obara M."/>
            <person name="Oguri Y."/>
            <person name="Olmstead R.G."/>
            <person name="Onodera N."/>
            <person name="Petersen B.L."/>
            <person name="Pils B."/>
            <person name="Prigge M."/>
            <person name="Rensing S.A."/>
            <person name="Riano-Pachon D.M."/>
            <person name="Roberts A.W."/>
            <person name="Sato Y."/>
            <person name="Scheller H.V."/>
            <person name="Schulz B."/>
            <person name="Schulz C."/>
            <person name="Shakirov E.V."/>
            <person name="Shibagaki N."/>
            <person name="Shinohara N."/>
            <person name="Shippen D.E."/>
            <person name="Soerensen I."/>
            <person name="Sotooka R."/>
            <person name="Sugimoto N."/>
            <person name="Sugita M."/>
            <person name="Sumikawa N."/>
            <person name="Tanurdzic M."/>
            <person name="Theissen G."/>
            <person name="Ulvskov P."/>
            <person name="Wakazuki S."/>
            <person name="Weng J.K."/>
            <person name="Willats W.W."/>
            <person name="Wipf D."/>
            <person name="Wolf P.G."/>
            <person name="Yang L."/>
            <person name="Zimmer A.D."/>
            <person name="Zhu Q."/>
            <person name="Mitros T."/>
            <person name="Hellsten U."/>
            <person name="Loque D."/>
            <person name="Otillar R."/>
            <person name="Salamov A."/>
            <person name="Schmutz J."/>
            <person name="Shapiro H."/>
            <person name="Lindquist E."/>
            <person name="Lucas S."/>
            <person name="Rokhsar D."/>
            <person name="Grigoriev I.V."/>
        </authorList>
    </citation>
    <scope>NUCLEOTIDE SEQUENCE [LARGE SCALE GENOMIC DNA]</scope>
</reference>
<name>D8RYV8_SELML</name>
<dbReference type="Gene3D" id="3.40.20.10">
    <property type="entry name" value="Severin"/>
    <property type="match status" value="1"/>
</dbReference>
<dbReference type="Pfam" id="PF04815">
    <property type="entry name" value="Sec23_helical"/>
    <property type="match status" value="1"/>
</dbReference>
<dbReference type="InterPro" id="IPR007123">
    <property type="entry name" value="Gelsolin-like_dom"/>
</dbReference>
<dbReference type="OMA" id="VLRMDTC"/>
<dbReference type="SUPFAM" id="SSF82754">
    <property type="entry name" value="C-terminal, gelsolin-like domain of Sec23/24"/>
    <property type="match status" value="1"/>
</dbReference>
<dbReference type="AlphaFoldDB" id="D8RYV8"/>
<dbReference type="GO" id="GO:0090110">
    <property type="term" value="P:COPII-coated vesicle cargo loading"/>
    <property type="evidence" value="ECO:0000318"/>
    <property type="project" value="GO_Central"/>
</dbReference>
<dbReference type="InParanoid" id="D8RYV8"/>
<dbReference type="SUPFAM" id="SSF81995">
    <property type="entry name" value="beta-sandwich domain of Sec23/24"/>
    <property type="match status" value="1"/>
</dbReference>
<dbReference type="InterPro" id="IPR036175">
    <property type="entry name" value="Sec23/24_helical_dom_sf"/>
</dbReference>
<keyword evidence="4" id="KW-1185">Reference proteome</keyword>
<dbReference type="SUPFAM" id="SSF81811">
    <property type="entry name" value="Helical domain of Sec23/24"/>
    <property type="match status" value="1"/>
</dbReference>
<dbReference type="HOGENOM" id="CLU_004589_0_0_1"/>